<proteinExistence type="predicted"/>
<dbReference type="Proteomes" id="UP000270094">
    <property type="component" value="Unassembled WGS sequence"/>
</dbReference>
<evidence type="ECO:0000313" key="2">
    <source>
        <dbReference type="EMBL" id="VDM67412.1"/>
    </source>
</evidence>
<evidence type="ECO:0000256" key="1">
    <source>
        <dbReference type="SAM" id="SignalP"/>
    </source>
</evidence>
<reference evidence="2 3" key="1">
    <citation type="submission" date="2018-11" db="EMBL/GenBank/DDBJ databases">
        <authorList>
            <consortium name="Pathogen Informatics"/>
        </authorList>
    </citation>
    <scope>NUCLEOTIDE SEQUENCE [LARGE SCALE GENOMIC DNA]</scope>
</reference>
<sequence length="105" mass="11612">MGGWVAGWLAVGRGTLTQLTVSDASMAMVSLTCGRNERSLLVSVTRLCALRTPYDPSARAGVVQGWPHHTYTYTLTNRYVRRIRRCQAGQNSCQRAVIERPAVTM</sequence>
<dbReference type="AlphaFoldDB" id="A0A3P7KIC0"/>
<keyword evidence="3" id="KW-1185">Reference proteome</keyword>
<accession>A0A3P7KIC0</accession>
<gene>
    <name evidence="2" type="ORF">SVUK_LOCUS2410</name>
</gene>
<organism evidence="2 3">
    <name type="scientific">Strongylus vulgaris</name>
    <name type="common">Blood worm</name>
    <dbReference type="NCBI Taxonomy" id="40348"/>
    <lineage>
        <taxon>Eukaryota</taxon>
        <taxon>Metazoa</taxon>
        <taxon>Ecdysozoa</taxon>
        <taxon>Nematoda</taxon>
        <taxon>Chromadorea</taxon>
        <taxon>Rhabditida</taxon>
        <taxon>Rhabditina</taxon>
        <taxon>Rhabditomorpha</taxon>
        <taxon>Strongyloidea</taxon>
        <taxon>Strongylidae</taxon>
        <taxon>Strongylus</taxon>
    </lineage>
</organism>
<dbReference type="EMBL" id="UYYB01005437">
    <property type="protein sequence ID" value="VDM67412.1"/>
    <property type="molecule type" value="Genomic_DNA"/>
</dbReference>
<evidence type="ECO:0000313" key="3">
    <source>
        <dbReference type="Proteomes" id="UP000270094"/>
    </source>
</evidence>
<keyword evidence="1" id="KW-0732">Signal</keyword>
<feature type="signal peptide" evidence="1">
    <location>
        <begin position="1"/>
        <end position="17"/>
    </location>
</feature>
<name>A0A3P7KIC0_STRVU</name>
<protein>
    <recommendedName>
        <fullName evidence="4">Secreted protein</fullName>
    </recommendedName>
</protein>
<evidence type="ECO:0008006" key="4">
    <source>
        <dbReference type="Google" id="ProtNLM"/>
    </source>
</evidence>
<feature type="chain" id="PRO_5018313810" description="Secreted protein" evidence="1">
    <location>
        <begin position="18"/>
        <end position="105"/>
    </location>
</feature>